<dbReference type="RefSeq" id="WP_221251283.1">
    <property type="nucleotide sequence ID" value="NZ_AP024355.1"/>
</dbReference>
<gene>
    <name evidence="2" type="ORF">DESUT3_09110</name>
</gene>
<dbReference type="EMBL" id="AP024355">
    <property type="protein sequence ID" value="BCR03842.1"/>
    <property type="molecule type" value="Genomic_DNA"/>
</dbReference>
<name>A0ABN6DUP5_9BACT</name>
<sequence>MRRGWKLPLAGAALVASLSLAGCAAPAKPVGPAPAAIDPLWTQQMKAARSAFERGRLESAQRLYQRALDRARSLDQPGNIADAAYNLAACRVALGQAEQARPLLGEARAELERSAGDPADVLLLEARVALLLNHPQEATQLARQLLARHPPAAAELRLLAHLLLGTLASERGEPAQAEVELARAAALEAQTGDPALRAGLCELAGRLCLLRGEFARAAAHFDAQAGLLREARQPQAMVGALLEAAGAHQRAGALDLAAERLYRAARARLGQGNPQAARPLAERALGLASSGGEPQLAAAIRALLAELPPGGTGGESPRGEAF</sequence>
<evidence type="ECO:0000313" key="3">
    <source>
        <dbReference type="Proteomes" id="UP001319827"/>
    </source>
</evidence>
<proteinExistence type="predicted"/>
<keyword evidence="3" id="KW-1185">Reference proteome</keyword>
<reference evidence="2 3" key="1">
    <citation type="journal article" date="2016" name="C (Basel)">
        <title>Selective Growth of and Electricity Production by Marine Exoelectrogenic Bacteria in Self-Aggregated Hydrogel of Microbially Reduced Graphene Oxide.</title>
        <authorList>
            <person name="Yoshida N."/>
            <person name="Goto Y."/>
            <person name="Miyata Y."/>
        </authorList>
    </citation>
    <scope>NUCLEOTIDE SEQUENCE [LARGE SCALE GENOMIC DNA]</scope>
    <source>
        <strain evidence="2 3">NIT-T3</strain>
    </source>
</reference>
<reference evidence="2 3" key="2">
    <citation type="journal article" date="2021" name="Int. J. Syst. Evol. Microbiol.">
        <title>Isolation and Polyphasic Characterization of Desulfuromonas versatilis sp. Nov., an Electrogenic Bacteria Capable of Versatile Metabolism Isolated from a Graphene Oxide-Reducing Enrichment Culture.</title>
        <authorList>
            <person name="Xie L."/>
            <person name="Yoshida N."/>
            <person name="Ishii S."/>
            <person name="Meng L."/>
        </authorList>
    </citation>
    <scope>NUCLEOTIDE SEQUENCE [LARGE SCALE GENOMIC DNA]</scope>
    <source>
        <strain evidence="2 3">NIT-T3</strain>
    </source>
</reference>
<dbReference type="SUPFAM" id="SSF48452">
    <property type="entry name" value="TPR-like"/>
    <property type="match status" value="1"/>
</dbReference>
<dbReference type="Proteomes" id="UP001319827">
    <property type="component" value="Chromosome"/>
</dbReference>
<accession>A0ABN6DUP5</accession>
<dbReference type="InterPro" id="IPR011990">
    <property type="entry name" value="TPR-like_helical_dom_sf"/>
</dbReference>
<dbReference type="PROSITE" id="PS51257">
    <property type="entry name" value="PROKAR_LIPOPROTEIN"/>
    <property type="match status" value="1"/>
</dbReference>
<evidence type="ECO:0000313" key="2">
    <source>
        <dbReference type="EMBL" id="BCR03842.1"/>
    </source>
</evidence>
<dbReference type="Gene3D" id="1.25.40.10">
    <property type="entry name" value="Tetratricopeptide repeat domain"/>
    <property type="match status" value="2"/>
</dbReference>
<evidence type="ECO:0008006" key="4">
    <source>
        <dbReference type="Google" id="ProtNLM"/>
    </source>
</evidence>
<feature type="signal peptide" evidence="1">
    <location>
        <begin position="1"/>
        <end position="24"/>
    </location>
</feature>
<evidence type="ECO:0000256" key="1">
    <source>
        <dbReference type="SAM" id="SignalP"/>
    </source>
</evidence>
<keyword evidence="1" id="KW-0732">Signal</keyword>
<protein>
    <recommendedName>
        <fullName evidence="4">Tetratricopeptide repeat protein</fullName>
    </recommendedName>
</protein>
<organism evidence="2 3">
    <name type="scientific">Desulfuromonas versatilis</name>
    <dbReference type="NCBI Taxonomy" id="2802975"/>
    <lineage>
        <taxon>Bacteria</taxon>
        <taxon>Pseudomonadati</taxon>
        <taxon>Thermodesulfobacteriota</taxon>
        <taxon>Desulfuromonadia</taxon>
        <taxon>Desulfuromonadales</taxon>
        <taxon>Desulfuromonadaceae</taxon>
        <taxon>Desulfuromonas</taxon>
    </lineage>
</organism>
<feature type="chain" id="PRO_5045783601" description="Tetratricopeptide repeat protein" evidence="1">
    <location>
        <begin position="25"/>
        <end position="322"/>
    </location>
</feature>